<organism evidence="2 3">
    <name type="scientific">Linnemannia elongata AG-77</name>
    <dbReference type="NCBI Taxonomy" id="1314771"/>
    <lineage>
        <taxon>Eukaryota</taxon>
        <taxon>Fungi</taxon>
        <taxon>Fungi incertae sedis</taxon>
        <taxon>Mucoromycota</taxon>
        <taxon>Mortierellomycotina</taxon>
        <taxon>Mortierellomycetes</taxon>
        <taxon>Mortierellales</taxon>
        <taxon>Mortierellaceae</taxon>
        <taxon>Linnemannia</taxon>
    </lineage>
</organism>
<evidence type="ECO:0000256" key="1">
    <source>
        <dbReference type="SAM" id="MobiDB-lite"/>
    </source>
</evidence>
<proteinExistence type="predicted"/>
<feature type="region of interest" description="Disordered" evidence="1">
    <location>
        <begin position="1"/>
        <end position="23"/>
    </location>
</feature>
<protein>
    <submittedName>
        <fullName evidence="2">Uncharacterized protein</fullName>
    </submittedName>
</protein>
<evidence type="ECO:0000313" key="3">
    <source>
        <dbReference type="Proteomes" id="UP000078512"/>
    </source>
</evidence>
<keyword evidence="3" id="KW-1185">Reference proteome</keyword>
<gene>
    <name evidence="2" type="ORF">K457DRAFT_36314</name>
</gene>
<evidence type="ECO:0000313" key="2">
    <source>
        <dbReference type="EMBL" id="OAQ23762.1"/>
    </source>
</evidence>
<dbReference type="EMBL" id="KV442109">
    <property type="protein sequence ID" value="OAQ23762.1"/>
    <property type="molecule type" value="Genomic_DNA"/>
</dbReference>
<dbReference type="OrthoDB" id="2365025at2759"/>
<accession>A0A197JF21</accession>
<dbReference type="Proteomes" id="UP000078512">
    <property type="component" value="Unassembled WGS sequence"/>
</dbReference>
<reference evidence="2 3" key="1">
    <citation type="submission" date="2016-05" db="EMBL/GenBank/DDBJ databases">
        <title>Genome sequencing reveals origins of a unique bacterial endosymbiosis in the earliest lineages of terrestrial Fungi.</title>
        <authorList>
            <consortium name="DOE Joint Genome Institute"/>
            <person name="Uehling J."/>
            <person name="Gryganskyi A."/>
            <person name="Hameed K."/>
            <person name="Tschaplinski T."/>
            <person name="Misztal P."/>
            <person name="Wu S."/>
            <person name="Desiro A."/>
            <person name="Vande Pol N."/>
            <person name="Du Z.-Y."/>
            <person name="Zienkiewicz A."/>
            <person name="Zienkiewicz K."/>
            <person name="Morin E."/>
            <person name="Tisserant E."/>
            <person name="Splivallo R."/>
            <person name="Hainaut M."/>
            <person name="Henrissat B."/>
            <person name="Ohm R."/>
            <person name="Kuo A."/>
            <person name="Yan J."/>
            <person name="Lipzen A."/>
            <person name="Nolan M."/>
            <person name="Labutti K."/>
            <person name="Barry K."/>
            <person name="Goldstein A."/>
            <person name="Labbe J."/>
            <person name="Schadt C."/>
            <person name="Tuskan G."/>
            <person name="Grigoriev I."/>
            <person name="Martin F."/>
            <person name="Vilgalys R."/>
            <person name="Bonito G."/>
        </authorList>
    </citation>
    <scope>NUCLEOTIDE SEQUENCE [LARGE SCALE GENOMIC DNA]</scope>
    <source>
        <strain evidence="2 3">AG-77</strain>
    </source>
</reference>
<name>A0A197JF21_9FUNG</name>
<dbReference type="AlphaFoldDB" id="A0A197JF21"/>
<sequence>MESVKENIKGRRTAPKGNIKGQRPIQGTCAQRLIPSGDRYTSTMKFTTVAAVIAAAILCSAVAEAAPKGYDKKCTDEDMIIQGGESIQCGKFKVENNCGYMAKILQPSAKTWIKELHEGLPTAPRTLGCFTAIKNK</sequence>